<dbReference type="EMBL" id="CP036501">
    <property type="protein sequence ID" value="UZP75217.1"/>
    <property type="molecule type" value="Genomic_DNA"/>
</dbReference>
<keyword evidence="8 11" id="KW-0472">Membrane</keyword>
<dbReference type="Gene3D" id="2.170.130.10">
    <property type="entry name" value="TonB-dependent receptor, plug domain"/>
    <property type="match status" value="1"/>
</dbReference>
<feature type="domain" description="TonB-dependent receptor-like beta-barrel" evidence="14">
    <location>
        <begin position="211"/>
        <end position="593"/>
    </location>
</feature>
<comment type="subcellular location">
    <subcellularLocation>
        <location evidence="1 11">Cell outer membrane</location>
        <topology evidence="1 11">Multi-pass membrane protein</topology>
    </subcellularLocation>
</comment>
<evidence type="ECO:0000259" key="14">
    <source>
        <dbReference type="Pfam" id="PF00593"/>
    </source>
</evidence>
<feature type="chain" id="PRO_5047273212" evidence="13">
    <location>
        <begin position="24"/>
        <end position="619"/>
    </location>
</feature>
<evidence type="ECO:0000256" key="6">
    <source>
        <dbReference type="ARBA" id="ARBA00022729"/>
    </source>
</evidence>
<organism evidence="16 17">
    <name type="scientific">Candidatus Paraluminiphilus aquimaris</name>
    <dbReference type="NCBI Taxonomy" id="2518994"/>
    <lineage>
        <taxon>Bacteria</taxon>
        <taxon>Pseudomonadati</taxon>
        <taxon>Pseudomonadota</taxon>
        <taxon>Gammaproteobacteria</taxon>
        <taxon>Cellvibrionales</taxon>
        <taxon>Halieaceae</taxon>
        <taxon>Candidatus Paraluminiphilus</taxon>
    </lineage>
</organism>
<comment type="similarity">
    <text evidence="2">Belongs to the TonB-dependent receptor family. Hemoglobin/haptoglobin binding protein subfamily.</text>
</comment>
<feature type="domain" description="TonB-dependent receptor plug" evidence="15">
    <location>
        <begin position="42"/>
        <end position="146"/>
    </location>
</feature>
<keyword evidence="9 16" id="KW-0675">Receptor</keyword>
<dbReference type="Pfam" id="PF00593">
    <property type="entry name" value="TonB_dep_Rec_b-barrel"/>
    <property type="match status" value="1"/>
</dbReference>
<dbReference type="Gene3D" id="2.40.170.20">
    <property type="entry name" value="TonB-dependent receptor, beta-barrel domain"/>
    <property type="match status" value="1"/>
</dbReference>
<keyword evidence="17" id="KW-1185">Reference proteome</keyword>
<evidence type="ECO:0000313" key="16">
    <source>
        <dbReference type="EMBL" id="UZP75217.1"/>
    </source>
</evidence>
<evidence type="ECO:0000256" key="12">
    <source>
        <dbReference type="RuleBase" id="RU003357"/>
    </source>
</evidence>
<dbReference type="SUPFAM" id="SSF56935">
    <property type="entry name" value="Porins"/>
    <property type="match status" value="1"/>
</dbReference>
<evidence type="ECO:0000259" key="15">
    <source>
        <dbReference type="Pfam" id="PF07715"/>
    </source>
</evidence>
<proteinExistence type="inferred from homology"/>
<dbReference type="PANTHER" id="PTHR30069:SF29">
    <property type="entry name" value="HEMOGLOBIN AND HEMOGLOBIN-HAPTOGLOBIN-BINDING PROTEIN 1-RELATED"/>
    <property type="match status" value="1"/>
</dbReference>
<dbReference type="RefSeq" id="WP_279241697.1">
    <property type="nucleotide sequence ID" value="NZ_CP036501.1"/>
</dbReference>
<evidence type="ECO:0000256" key="10">
    <source>
        <dbReference type="ARBA" id="ARBA00023237"/>
    </source>
</evidence>
<feature type="signal peptide" evidence="13">
    <location>
        <begin position="1"/>
        <end position="23"/>
    </location>
</feature>
<keyword evidence="3 11" id="KW-0813">Transport</keyword>
<keyword evidence="5 11" id="KW-0812">Transmembrane</keyword>
<evidence type="ECO:0000256" key="8">
    <source>
        <dbReference type="ARBA" id="ARBA00023136"/>
    </source>
</evidence>
<dbReference type="InterPro" id="IPR036942">
    <property type="entry name" value="Beta-barrel_TonB_sf"/>
</dbReference>
<evidence type="ECO:0000256" key="7">
    <source>
        <dbReference type="ARBA" id="ARBA00023077"/>
    </source>
</evidence>
<dbReference type="InterPro" id="IPR039426">
    <property type="entry name" value="TonB-dep_rcpt-like"/>
</dbReference>
<reference evidence="16 17" key="1">
    <citation type="submission" date="2019-02" db="EMBL/GenBank/DDBJ databases">
        <title>Halieaceae_genomes.</title>
        <authorList>
            <person name="Li S.-H."/>
        </authorList>
    </citation>
    <scope>NUCLEOTIDE SEQUENCE [LARGE SCALE GENOMIC DNA]</scope>
    <source>
        <strain evidence="16 17">JH123</strain>
    </source>
</reference>
<dbReference type="Pfam" id="PF07715">
    <property type="entry name" value="Plug"/>
    <property type="match status" value="1"/>
</dbReference>
<keyword evidence="4 11" id="KW-1134">Transmembrane beta strand</keyword>
<name>A0ABY6Q970_9GAMM</name>
<protein>
    <submittedName>
        <fullName evidence="16">TonB-dependent receptor</fullName>
    </submittedName>
</protein>
<keyword evidence="6 13" id="KW-0732">Signal</keyword>
<evidence type="ECO:0000256" key="5">
    <source>
        <dbReference type="ARBA" id="ARBA00022692"/>
    </source>
</evidence>
<accession>A0ABY6Q970</accession>
<gene>
    <name evidence="16" type="ORF">E0F26_10935</name>
</gene>
<dbReference type="Proteomes" id="UP001317963">
    <property type="component" value="Chromosome"/>
</dbReference>
<sequence length="619" mass="66899">MAKLIRPLTLAVSIAVSSHFAVAGSIEETVVVADRVDTAITSLAVSVNVLDRELISALGSATLPQLLKSQVGISTTQNGGIGAVSGIRVRGQDAFRTRVLIDGIDISDPSSPQIAPRMEHILAPALERVEVLRGTQGLLWGADAGGVISLTSRRATEQSSITVSAERGGYGFETESIVASSGATSWGEMTAVLNHVGMDGFNALKSDTQLADNDGYDNDSYRLSYTTPQWQGWSATISAREVDAATDYDGCGRFDESFSFISSNDCSDGYNNETRAVVVRHAGDGNSTQLSMSESDSDRAYFTDGLFQFALEGSNEQMSVSHNRTLTENYDLTVGVDLDEQSYDDGFGTARSRDNEAIFMNVRRSTDKVTLSTAVRSDDNDDFGRFTSWRITALTETGVDGVAFKAAYGTGFRAPSPYEVGSNQSPFALPEARETALNEEQSEGWEMGLRGSQERLSWELTYFDQEVSDAIVYSYNPALFAGGYLQIPGTSQFSGVEATAAWEIGEGVTLEGFVTDLSADDANGNDLPYRPETTAQVSARYSAAKIDWLLLARYTSDRSDGFGTRLSEYTVMDGSFRYAITDELNVSVRAENLTNEGYSDIVGYRSAGRTFYVGLNVSI</sequence>
<dbReference type="PROSITE" id="PS52016">
    <property type="entry name" value="TONB_DEPENDENT_REC_3"/>
    <property type="match status" value="1"/>
</dbReference>
<evidence type="ECO:0000313" key="17">
    <source>
        <dbReference type="Proteomes" id="UP001317963"/>
    </source>
</evidence>
<evidence type="ECO:0000256" key="3">
    <source>
        <dbReference type="ARBA" id="ARBA00022448"/>
    </source>
</evidence>
<keyword evidence="10 11" id="KW-0998">Cell outer membrane</keyword>
<evidence type="ECO:0000256" key="9">
    <source>
        <dbReference type="ARBA" id="ARBA00023170"/>
    </source>
</evidence>
<keyword evidence="7 12" id="KW-0798">TonB box</keyword>
<evidence type="ECO:0000256" key="13">
    <source>
        <dbReference type="SAM" id="SignalP"/>
    </source>
</evidence>
<dbReference type="InterPro" id="IPR012910">
    <property type="entry name" value="Plug_dom"/>
</dbReference>
<dbReference type="PANTHER" id="PTHR30069">
    <property type="entry name" value="TONB-DEPENDENT OUTER MEMBRANE RECEPTOR"/>
    <property type="match status" value="1"/>
</dbReference>
<evidence type="ECO:0000256" key="1">
    <source>
        <dbReference type="ARBA" id="ARBA00004571"/>
    </source>
</evidence>
<evidence type="ECO:0000256" key="11">
    <source>
        <dbReference type="PROSITE-ProRule" id="PRU01360"/>
    </source>
</evidence>
<dbReference type="InterPro" id="IPR000531">
    <property type="entry name" value="Beta-barrel_TonB"/>
</dbReference>
<evidence type="ECO:0000256" key="2">
    <source>
        <dbReference type="ARBA" id="ARBA00008143"/>
    </source>
</evidence>
<evidence type="ECO:0000256" key="4">
    <source>
        <dbReference type="ARBA" id="ARBA00022452"/>
    </source>
</evidence>
<dbReference type="InterPro" id="IPR037066">
    <property type="entry name" value="Plug_dom_sf"/>
</dbReference>